<reference evidence="3 4" key="1">
    <citation type="submission" date="2016-04" db="EMBL/GenBank/DDBJ databases">
        <title>A degradative enzymes factory behind the ericoid mycorrhizal symbiosis.</title>
        <authorList>
            <consortium name="DOE Joint Genome Institute"/>
            <person name="Martino E."/>
            <person name="Morin E."/>
            <person name="Grelet G."/>
            <person name="Kuo A."/>
            <person name="Kohler A."/>
            <person name="Daghino S."/>
            <person name="Barry K."/>
            <person name="Choi C."/>
            <person name="Cichocki N."/>
            <person name="Clum A."/>
            <person name="Copeland A."/>
            <person name="Hainaut M."/>
            <person name="Haridas S."/>
            <person name="Labutti K."/>
            <person name="Lindquist E."/>
            <person name="Lipzen A."/>
            <person name="Khouja H.-R."/>
            <person name="Murat C."/>
            <person name="Ohm R."/>
            <person name="Olson A."/>
            <person name="Spatafora J."/>
            <person name="Veneault-Fourrey C."/>
            <person name="Henrissat B."/>
            <person name="Grigoriev I."/>
            <person name="Martin F."/>
            <person name="Perotto S."/>
        </authorList>
    </citation>
    <scope>NUCLEOTIDE SEQUENCE [LARGE SCALE GENOMIC DNA]</scope>
    <source>
        <strain evidence="3 4">F</strain>
    </source>
</reference>
<evidence type="ECO:0000256" key="2">
    <source>
        <dbReference type="SAM" id="Phobius"/>
    </source>
</evidence>
<keyword evidence="2" id="KW-1133">Transmembrane helix</keyword>
<sequence length="108" mass="11904">MDNQEKTPRDLEENTESSPFLDPPSPPPPSYISHVTYNLPTSIPFVAASPRASSESSHSSYRDKFIIEEYNDKRRSRKAILIFVGGVGIVALVIALTALGGVYHWGKS</sequence>
<feature type="transmembrane region" description="Helical" evidence="2">
    <location>
        <begin position="80"/>
        <end position="105"/>
    </location>
</feature>
<proteinExistence type="predicted"/>
<gene>
    <name evidence="3" type="ORF">L207DRAFT_642757</name>
</gene>
<accession>A0A2J6QRQ9</accession>
<organism evidence="3 4">
    <name type="scientific">Hyaloscypha variabilis (strain UAMH 11265 / GT02V1 / F)</name>
    <name type="common">Meliniomyces variabilis</name>
    <dbReference type="NCBI Taxonomy" id="1149755"/>
    <lineage>
        <taxon>Eukaryota</taxon>
        <taxon>Fungi</taxon>
        <taxon>Dikarya</taxon>
        <taxon>Ascomycota</taxon>
        <taxon>Pezizomycotina</taxon>
        <taxon>Leotiomycetes</taxon>
        <taxon>Helotiales</taxon>
        <taxon>Hyaloscyphaceae</taxon>
        <taxon>Hyaloscypha</taxon>
        <taxon>Hyaloscypha variabilis</taxon>
    </lineage>
</organism>
<dbReference type="AlphaFoldDB" id="A0A2J6QRQ9"/>
<feature type="compositionally biased region" description="Basic and acidic residues" evidence="1">
    <location>
        <begin position="1"/>
        <end position="12"/>
    </location>
</feature>
<dbReference type="EMBL" id="KZ613980">
    <property type="protein sequence ID" value="PMD28947.1"/>
    <property type="molecule type" value="Genomic_DNA"/>
</dbReference>
<protein>
    <recommendedName>
        <fullName evidence="5">Transmembrane protein</fullName>
    </recommendedName>
</protein>
<keyword evidence="4" id="KW-1185">Reference proteome</keyword>
<evidence type="ECO:0008006" key="5">
    <source>
        <dbReference type="Google" id="ProtNLM"/>
    </source>
</evidence>
<feature type="region of interest" description="Disordered" evidence="1">
    <location>
        <begin position="1"/>
        <end position="29"/>
    </location>
</feature>
<evidence type="ECO:0000313" key="3">
    <source>
        <dbReference type="EMBL" id="PMD28947.1"/>
    </source>
</evidence>
<keyword evidence="2" id="KW-0812">Transmembrane</keyword>
<name>A0A2J6QRQ9_HYAVF</name>
<keyword evidence="2" id="KW-0472">Membrane</keyword>
<evidence type="ECO:0000313" key="4">
    <source>
        <dbReference type="Proteomes" id="UP000235786"/>
    </source>
</evidence>
<dbReference type="Proteomes" id="UP000235786">
    <property type="component" value="Unassembled WGS sequence"/>
</dbReference>
<evidence type="ECO:0000256" key="1">
    <source>
        <dbReference type="SAM" id="MobiDB-lite"/>
    </source>
</evidence>